<protein>
    <submittedName>
        <fullName evidence="2">SH3 domain-containing protein</fullName>
    </submittedName>
</protein>
<dbReference type="Proteomes" id="UP001652442">
    <property type="component" value="Unassembled WGS sequence"/>
</dbReference>
<reference evidence="2 3" key="1">
    <citation type="journal article" date="2021" name="ISME Commun">
        <title>Automated analysis of genomic sequences facilitates high-throughput and comprehensive description of bacteria.</title>
        <authorList>
            <person name="Hitch T.C.A."/>
        </authorList>
    </citation>
    <scope>NUCLEOTIDE SEQUENCE [LARGE SCALE GENOMIC DNA]</scope>
    <source>
        <strain evidence="2 3">Sanger_109</strain>
    </source>
</reference>
<comment type="caution">
    <text evidence="2">The sequence shown here is derived from an EMBL/GenBank/DDBJ whole genome shotgun (WGS) entry which is preliminary data.</text>
</comment>
<feature type="domain" description="SH3b" evidence="1">
    <location>
        <begin position="63"/>
        <end position="128"/>
    </location>
</feature>
<evidence type="ECO:0000313" key="2">
    <source>
        <dbReference type="EMBL" id="MCU6763143.1"/>
    </source>
</evidence>
<sequence length="273" mass="31228">MMKRICMILAVLGILTLAVPVCGQEVWQKSRGYQYQAFKMNCVRNLEIHREVEDNSEEVKQAAQEVFIQGWTSANVNFREKPAQDGAVMEVISYNTEVMYTEYDNDWYEVLYGENRGYLHKRYLTDQKIQYRDFPGAKNTTKSFMPYTAITSTSSPQYKLQQKAYTGQYGIRQVDGRFCVAVGSYYTTAIGTYFDLILENGTVIPCILADCKSDRHTDASKRVTFDGSLAEFVVDADALVKRVWRSGNISSADESWNSPVKTVRIYDKKESVE</sequence>
<dbReference type="Gene3D" id="2.30.30.40">
    <property type="entry name" value="SH3 Domains"/>
    <property type="match status" value="1"/>
</dbReference>
<organism evidence="2 3">
    <name type="scientific">Brotonthovivens ammoniilytica</name>
    <dbReference type="NCBI Taxonomy" id="2981725"/>
    <lineage>
        <taxon>Bacteria</taxon>
        <taxon>Bacillati</taxon>
        <taxon>Bacillota</taxon>
        <taxon>Clostridia</taxon>
        <taxon>Lachnospirales</taxon>
        <taxon>Lachnospiraceae</taxon>
        <taxon>Brotonthovivens</taxon>
    </lineage>
</organism>
<dbReference type="SMART" id="SM00287">
    <property type="entry name" value="SH3b"/>
    <property type="match status" value="1"/>
</dbReference>
<dbReference type="EMBL" id="JAOQJQ010000005">
    <property type="protein sequence ID" value="MCU6763143.1"/>
    <property type="molecule type" value="Genomic_DNA"/>
</dbReference>
<keyword evidence="3" id="KW-1185">Reference proteome</keyword>
<name>A0ABT2TLQ3_9FIRM</name>
<proteinExistence type="predicted"/>
<dbReference type="InterPro" id="IPR003646">
    <property type="entry name" value="SH3-like_bac-type"/>
</dbReference>
<dbReference type="Pfam" id="PF08239">
    <property type="entry name" value="SH3_3"/>
    <property type="match status" value="1"/>
</dbReference>
<evidence type="ECO:0000313" key="3">
    <source>
        <dbReference type="Proteomes" id="UP001652442"/>
    </source>
</evidence>
<evidence type="ECO:0000259" key="1">
    <source>
        <dbReference type="SMART" id="SM00287"/>
    </source>
</evidence>
<accession>A0ABT2TLQ3</accession>
<gene>
    <name evidence="2" type="ORF">OCV88_12545</name>
</gene>
<dbReference type="RefSeq" id="WP_158425786.1">
    <property type="nucleotide sequence ID" value="NZ_JAOQJQ010000005.1"/>
</dbReference>